<dbReference type="NCBIfam" id="NF004326">
    <property type="entry name" value="PRK05720.1"/>
    <property type="match status" value="1"/>
</dbReference>
<evidence type="ECO:0000256" key="1">
    <source>
        <dbReference type="ARBA" id="ARBA00022490"/>
    </source>
</evidence>
<proteinExistence type="inferred from homology"/>
<protein>
    <recommendedName>
        <fullName evidence="6">Methylthioribose-1-phosphate isomerase</fullName>
        <shortName evidence="6">M1Pi</shortName>
        <shortName evidence="6">MTR-1-P isomerase</shortName>
        <ecNumber evidence="6">5.3.1.23</ecNumber>
    </recommendedName>
    <alternativeName>
        <fullName evidence="6">S-methyl-5-thioribose-1-phosphate isomerase</fullName>
    </alternativeName>
    <alternativeName>
        <fullName evidence="6">Translation initiation factor eIF-2B subunit alpha/beta/delta-like protein</fullName>
    </alternativeName>
</protein>
<evidence type="ECO:0000313" key="8">
    <source>
        <dbReference type="Proteomes" id="UP000198287"/>
    </source>
</evidence>
<dbReference type="HAMAP" id="MF_01678">
    <property type="entry name" value="Salvage_MtnA"/>
    <property type="match status" value="1"/>
</dbReference>
<dbReference type="EMBL" id="LNIX01000001">
    <property type="protein sequence ID" value="OXA61238.1"/>
    <property type="molecule type" value="Genomic_DNA"/>
</dbReference>
<feature type="site" description="Transition state stabilizer" evidence="6">
    <location>
        <position position="175"/>
    </location>
</feature>
<dbReference type="OrthoDB" id="2461at2759"/>
<dbReference type="FunFam" id="3.40.50.10470:FF:000003">
    <property type="entry name" value="Methylthioribose-1-phosphate isomerase"/>
    <property type="match status" value="1"/>
</dbReference>
<evidence type="ECO:0000256" key="2">
    <source>
        <dbReference type="ARBA" id="ARBA00022605"/>
    </source>
</evidence>
<dbReference type="EC" id="5.3.1.23" evidence="6"/>
<comment type="pathway">
    <text evidence="6">Amino-acid biosynthesis; L-methionine biosynthesis via salvage pathway; L-methionine from S-methyl-5-thio-alpha-D-ribose 1-phosphate: step 1/6.</text>
</comment>
<evidence type="ECO:0000256" key="3">
    <source>
        <dbReference type="ARBA" id="ARBA00023167"/>
    </source>
</evidence>
<dbReference type="PANTHER" id="PTHR43475">
    <property type="entry name" value="METHYLTHIORIBOSE-1-PHOSPHATE ISOMERASE"/>
    <property type="match status" value="1"/>
</dbReference>
<evidence type="ECO:0000256" key="5">
    <source>
        <dbReference type="ARBA" id="ARBA00023242"/>
    </source>
</evidence>
<comment type="caution">
    <text evidence="7">The sequence shown here is derived from an EMBL/GenBank/DDBJ whole genome shotgun (WGS) entry which is preliminary data.</text>
</comment>
<comment type="similarity">
    <text evidence="6">Belongs to the eIF-2B alpha/beta/delta subunits family. MtnA subfamily.</text>
</comment>
<keyword evidence="4 6" id="KW-0413">Isomerase</keyword>
<dbReference type="GO" id="GO:0019509">
    <property type="term" value="P:L-methionine salvage from methylthioadenosine"/>
    <property type="evidence" value="ECO:0007669"/>
    <property type="project" value="UniProtKB-UniRule"/>
</dbReference>
<reference evidence="7 8" key="1">
    <citation type="submission" date="2015-12" db="EMBL/GenBank/DDBJ databases">
        <title>The genome of Folsomia candida.</title>
        <authorList>
            <person name="Faddeeva A."/>
            <person name="Derks M.F."/>
            <person name="Anvar Y."/>
            <person name="Smit S."/>
            <person name="Van Straalen N."/>
            <person name="Roelofs D."/>
        </authorList>
    </citation>
    <scope>NUCLEOTIDE SEQUENCE [LARGE SCALE GENOMIC DNA]</scope>
    <source>
        <strain evidence="7 8">VU population</strain>
        <tissue evidence="7">Whole body</tissue>
    </source>
</reference>
<dbReference type="OMA" id="CETRPLN"/>
<dbReference type="Gene3D" id="3.40.50.10470">
    <property type="entry name" value="Translation initiation factor eif-2b, domain 2"/>
    <property type="match status" value="1"/>
</dbReference>
<dbReference type="PANTHER" id="PTHR43475:SF1">
    <property type="entry name" value="METHYLTHIORIBOSE-1-PHOSPHATE ISOMERASE"/>
    <property type="match status" value="1"/>
</dbReference>
<gene>
    <name evidence="7" type="ORF">Fcan01_02683</name>
</gene>
<dbReference type="NCBIfam" id="TIGR00524">
    <property type="entry name" value="eIF-2B_rel"/>
    <property type="match status" value="1"/>
</dbReference>
<dbReference type="FunFam" id="1.20.120.420:FF:000003">
    <property type="entry name" value="Methylthioribose-1-phosphate isomerase"/>
    <property type="match status" value="1"/>
</dbReference>
<evidence type="ECO:0000256" key="6">
    <source>
        <dbReference type="HAMAP-Rule" id="MF_03119"/>
    </source>
</evidence>
<dbReference type="InterPro" id="IPR037171">
    <property type="entry name" value="NagB/RpiA_transferase-like"/>
</dbReference>
<feature type="active site" description="Proton donor" evidence="6">
    <location>
        <position position="255"/>
    </location>
</feature>
<keyword evidence="2 6" id="KW-0028">Amino-acid biosynthesis</keyword>
<comment type="function">
    <text evidence="6">Catalyzes the interconversion of methylthioribose-1-phosphate (MTR-1-P) into methylthioribulose-1-phosphate (MTRu-1-P).</text>
</comment>
<sequence>MENHLQSVKYKRGEYFQVLDQLKVPHELVYRDIKSVEDAVDAIKRMQVRGAPLIAIVGCFGIAIELGKEIVQIDDKTQLLSYIREKIQALIDARPTAVNMRKEGLRLIDFLEEKAKSRDNVSILKTDVLVWIEDLYKLDLETNKASCAIGKHGAEAILQKYRKNSEGKINVLTICNTGSLATSGYGTALGVIRALHGNGDLNQVYFTETRPYNQGSRLTAFELLVDKIPSTLICDSAVSWLMKNHDISAVIVGADRVVKNGDTANKIGTYQLAIAAKAHGVGFYVAAPFSSIDPTISTGDQIVIEERPGTEVTQIGTRVWNPAFDVTPANLITGIITEIGVFTPEELFVKLDN</sequence>
<dbReference type="UniPathway" id="UPA00904">
    <property type="reaction ID" value="UER00874"/>
</dbReference>
<dbReference type="NCBIfam" id="TIGR00512">
    <property type="entry name" value="salvage_mtnA"/>
    <property type="match status" value="1"/>
</dbReference>
<dbReference type="InterPro" id="IPR042529">
    <property type="entry name" value="IF_2B-like_C"/>
</dbReference>
<dbReference type="STRING" id="158441.A0A226EVK9"/>
<evidence type="ECO:0000313" key="7">
    <source>
        <dbReference type="EMBL" id="OXA61238.1"/>
    </source>
</evidence>
<dbReference type="GO" id="GO:0046523">
    <property type="term" value="F:S-methyl-5-thioribose-1-phosphate isomerase activity"/>
    <property type="evidence" value="ECO:0007669"/>
    <property type="project" value="UniProtKB-UniRule"/>
</dbReference>
<keyword evidence="3 6" id="KW-0486">Methionine biosynthesis</keyword>
<keyword evidence="5 6" id="KW-0539">Nucleus</keyword>
<dbReference type="InterPro" id="IPR011559">
    <property type="entry name" value="Initiation_fac_2B_a/b/d"/>
</dbReference>
<name>A0A226EVK9_FOLCA</name>
<keyword evidence="1 6" id="KW-0963">Cytoplasm</keyword>
<dbReference type="InterPro" id="IPR000649">
    <property type="entry name" value="IF-2B-related"/>
</dbReference>
<dbReference type="Gene3D" id="1.20.120.420">
    <property type="entry name" value="translation initiation factor eif-2b, domain 1"/>
    <property type="match status" value="1"/>
</dbReference>
<dbReference type="InterPro" id="IPR005251">
    <property type="entry name" value="IF-M1Pi"/>
</dbReference>
<keyword evidence="8" id="KW-1185">Reference proteome</keyword>
<comment type="subcellular location">
    <subcellularLocation>
        <location evidence="6">Cytoplasm</location>
    </subcellularLocation>
    <subcellularLocation>
        <location evidence="6">Nucleus</location>
    </subcellularLocation>
</comment>
<dbReference type="AlphaFoldDB" id="A0A226EVK9"/>
<dbReference type="Pfam" id="PF01008">
    <property type="entry name" value="IF-2B"/>
    <property type="match status" value="1"/>
</dbReference>
<organism evidence="7 8">
    <name type="scientific">Folsomia candida</name>
    <name type="common">Springtail</name>
    <dbReference type="NCBI Taxonomy" id="158441"/>
    <lineage>
        <taxon>Eukaryota</taxon>
        <taxon>Metazoa</taxon>
        <taxon>Ecdysozoa</taxon>
        <taxon>Arthropoda</taxon>
        <taxon>Hexapoda</taxon>
        <taxon>Collembola</taxon>
        <taxon>Entomobryomorpha</taxon>
        <taxon>Isotomoidea</taxon>
        <taxon>Isotomidae</taxon>
        <taxon>Proisotominae</taxon>
        <taxon>Folsomia</taxon>
    </lineage>
</organism>
<dbReference type="InterPro" id="IPR027363">
    <property type="entry name" value="M1Pi_N"/>
</dbReference>
<evidence type="ECO:0000256" key="4">
    <source>
        <dbReference type="ARBA" id="ARBA00023235"/>
    </source>
</evidence>
<dbReference type="Proteomes" id="UP000198287">
    <property type="component" value="Unassembled WGS sequence"/>
</dbReference>
<dbReference type="SUPFAM" id="SSF100950">
    <property type="entry name" value="NagB/RpiA/CoA transferase-like"/>
    <property type="match status" value="1"/>
</dbReference>
<dbReference type="GO" id="GO:0005634">
    <property type="term" value="C:nucleus"/>
    <property type="evidence" value="ECO:0007669"/>
    <property type="project" value="UniProtKB-SubCell"/>
</dbReference>
<dbReference type="GO" id="GO:0005737">
    <property type="term" value="C:cytoplasm"/>
    <property type="evidence" value="ECO:0007669"/>
    <property type="project" value="UniProtKB-SubCell"/>
</dbReference>
<accession>A0A226EVK9</accession>
<comment type="catalytic activity">
    <reaction evidence="6">
        <text>5-(methylsulfanyl)-alpha-D-ribose 1-phosphate = 5-(methylsulfanyl)-D-ribulose 1-phosphate</text>
        <dbReference type="Rhea" id="RHEA:19989"/>
        <dbReference type="ChEBI" id="CHEBI:58533"/>
        <dbReference type="ChEBI" id="CHEBI:58548"/>
        <dbReference type="EC" id="5.3.1.23"/>
    </reaction>
</comment>